<keyword evidence="2" id="KW-0472">Membrane</keyword>
<dbReference type="EMBL" id="CP020867">
    <property type="protein sequence ID" value="ARJ56122.1"/>
    <property type="molecule type" value="Genomic_DNA"/>
</dbReference>
<reference evidence="3 4" key="1">
    <citation type="submission" date="2017-04" db="EMBL/GenBank/DDBJ databases">
        <title>Complete genome sequence of the Campylobacter cuniculorum type strain LMG24588.</title>
        <authorList>
            <person name="Miller W.G."/>
            <person name="Yee E."/>
            <person name="Revez J."/>
            <person name="Bono J.L."/>
            <person name="Rossi M."/>
        </authorList>
    </citation>
    <scope>NUCLEOTIDE SEQUENCE [LARGE SCALE GENOMIC DNA]</scope>
    <source>
        <strain evidence="3 4">LMG 24588</strain>
    </source>
</reference>
<accession>A0A1W6BVM1</accession>
<keyword evidence="2" id="KW-0812">Transmembrane</keyword>
<feature type="transmembrane region" description="Helical" evidence="2">
    <location>
        <begin position="12"/>
        <end position="31"/>
    </location>
</feature>
<organism evidence="3 4">
    <name type="scientific">Campylobacter cuniculorum DSM 23162 = LMG 24588</name>
    <dbReference type="NCBI Taxonomy" id="1121267"/>
    <lineage>
        <taxon>Bacteria</taxon>
        <taxon>Pseudomonadati</taxon>
        <taxon>Campylobacterota</taxon>
        <taxon>Epsilonproteobacteria</taxon>
        <taxon>Campylobacterales</taxon>
        <taxon>Campylobacteraceae</taxon>
        <taxon>Campylobacter</taxon>
    </lineage>
</organism>
<dbReference type="eggNOG" id="COG0810">
    <property type="taxonomic scope" value="Bacteria"/>
</dbReference>
<evidence type="ECO:0000256" key="2">
    <source>
        <dbReference type="SAM" id="Phobius"/>
    </source>
</evidence>
<gene>
    <name evidence="3" type="primary">tolA</name>
    <name evidence="3" type="ORF">CCUN_0480</name>
</gene>
<dbReference type="AlphaFoldDB" id="A0A1W6BVM1"/>
<dbReference type="KEGG" id="ccun:CCUN_0480"/>
<dbReference type="Pfam" id="PF13103">
    <property type="entry name" value="TonB_2"/>
    <property type="match status" value="1"/>
</dbReference>
<dbReference type="Proteomes" id="UP000192902">
    <property type="component" value="Chromosome"/>
</dbReference>
<name>A0A1W6BVM1_9BACT</name>
<evidence type="ECO:0000256" key="1">
    <source>
        <dbReference type="SAM" id="MobiDB-lite"/>
    </source>
</evidence>
<dbReference type="RefSeq" id="WP_027305965.1">
    <property type="nucleotide sequence ID" value="NZ_CP020867.1"/>
</dbReference>
<dbReference type="STRING" id="1121267.CCUN_0480"/>
<evidence type="ECO:0000313" key="3">
    <source>
        <dbReference type="EMBL" id="ARJ56122.1"/>
    </source>
</evidence>
<protein>
    <submittedName>
        <fullName evidence="3">Tol-Pal system subunit TolA</fullName>
    </submittedName>
</protein>
<keyword evidence="2" id="KW-1133">Transmembrane helix</keyword>
<sequence>MKYGITNTQSFLLALLSYFIVVAFVFFRIVIFESPSIKYTDLKDSFIDIEFAEPSKQILNEQKIVEKTPSPLQNDTEKIAKETTNKAVKTENVNQKATDFNALFGNVKEIQDEKTTKVQSSAQSTPKTSAPKTAASELVKQLNDNLIAEKSNNEGSSTQSQRTGIYDEFLGRVTRIIEQRWRLYHPYQGNLRVVVKIFIDSNGKFGYTSVEKSHNAAFDEKVLDFLQNQNGKFIANPPKAELVNITMNLGDEVVVAQ</sequence>
<dbReference type="Gene3D" id="3.30.1150.10">
    <property type="match status" value="1"/>
</dbReference>
<dbReference type="SUPFAM" id="SSF74653">
    <property type="entry name" value="TolA/TonB C-terminal domain"/>
    <property type="match status" value="1"/>
</dbReference>
<feature type="region of interest" description="Disordered" evidence="1">
    <location>
        <begin position="115"/>
        <end position="134"/>
    </location>
</feature>
<dbReference type="OrthoDB" id="5361218at2"/>
<proteinExistence type="predicted"/>
<evidence type="ECO:0000313" key="4">
    <source>
        <dbReference type="Proteomes" id="UP000192902"/>
    </source>
</evidence>
<feature type="compositionally biased region" description="Polar residues" evidence="1">
    <location>
        <begin position="117"/>
        <end position="131"/>
    </location>
</feature>